<evidence type="ECO:0000256" key="1">
    <source>
        <dbReference type="SAM" id="SignalP"/>
    </source>
</evidence>
<accession>A0A0D2Y6W6</accession>
<dbReference type="AlphaFoldDB" id="A0A0D2Y6W6"/>
<organism evidence="2 3">
    <name type="scientific">Fusarium oxysporum (strain Fo5176)</name>
    <name type="common">Fusarium vascular wilt</name>
    <dbReference type="NCBI Taxonomy" id="660025"/>
    <lineage>
        <taxon>Eukaryota</taxon>
        <taxon>Fungi</taxon>
        <taxon>Dikarya</taxon>
        <taxon>Ascomycota</taxon>
        <taxon>Pezizomycotina</taxon>
        <taxon>Sordariomycetes</taxon>
        <taxon>Hypocreomycetidae</taxon>
        <taxon>Hypocreales</taxon>
        <taxon>Nectriaceae</taxon>
        <taxon>Fusarium</taxon>
        <taxon>Fusarium oxysporum species complex</taxon>
    </lineage>
</organism>
<keyword evidence="1" id="KW-0732">Signal</keyword>
<evidence type="ECO:0000313" key="3">
    <source>
        <dbReference type="Proteomes" id="UP000002489"/>
    </source>
</evidence>
<feature type="signal peptide" evidence="1">
    <location>
        <begin position="1"/>
        <end position="24"/>
    </location>
</feature>
<proteinExistence type="predicted"/>
<feature type="chain" id="PRO_5002256611" evidence="1">
    <location>
        <begin position="25"/>
        <end position="177"/>
    </location>
</feature>
<sequence length="177" mass="19943">MFPSTKTLAAIAVISATFARVTEAQCVAARTYLHNRPFIDDVITMELWHSGRKVCSERASAFFADNEDFYQWDCPDLDEPRVSWRVKTWENGQQLEISTMIGEQELKAYDVENKDTDYNDWCDAWTDNGLSVPMVRPATFAMVGLFVTLLLETSHQIRGGGPYLQATYANSPSVDSG</sequence>
<dbReference type="EnsemblFungi" id="FOXG_12026T0">
    <property type="protein sequence ID" value="FOXG_12026P0"/>
    <property type="gene ID" value="FOXG_12026"/>
</dbReference>
<name>A0A0D2Y6W6_FUSOF</name>
<protein>
    <submittedName>
        <fullName evidence="2">Uncharacterized protein</fullName>
    </submittedName>
</protein>
<dbReference type="Proteomes" id="UP000002489">
    <property type="component" value="Unassembled WGS sequence"/>
</dbReference>
<evidence type="ECO:0000313" key="2">
    <source>
        <dbReference type="EnsemblFungi" id="FOXG_12026P0"/>
    </source>
</evidence>
<reference evidence="3" key="1">
    <citation type="journal article" date="2012" name="Mol. Plant Microbe Interact.">
        <title>A highly conserved effector in Fusarium oxysporum is required for full virulence on Arabidopsis.</title>
        <authorList>
            <person name="Thatcher L.F."/>
            <person name="Gardiner D.M."/>
            <person name="Kazan K."/>
            <person name="Manners J."/>
        </authorList>
    </citation>
    <scope>NUCLEOTIDE SEQUENCE [LARGE SCALE GENOMIC DNA]</scope>
    <source>
        <strain evidence="3">Fo5176</strain>
    </source>
</reference>
<reference evidence="2" key="2">
    <citation type="submission" date="2025-08" db="UniProtKB">
        <authorList>
            <consortium name="EnsemblFungi"/>
        </authorList>
    </citation>
    <scope>IDENTIFICATION</scope>
    <source>
        <strain evidence="2">4287 / CBS 123668 / FGSC 9935 / NRRL 34936</strain>
    </source>
</reference>